<reference evidence="2" key="1">
    <citation type="journal article" date="2017" name="Nat. Commun.">
        <title>The asparagus genome sheds light on the origin and evolution of a young Y chromosome.</title>
        <authorList>
            <person name="Harkess A."/>
            <person name="Zhou J."/>
            <person name="Xu C."/>
            <person name="Bowers J.E."/>
            <person name="Van der Hulst R."/>
            <person name="Ayyampalayam S."/>
            <person name="Mercati F."/>
            <person name="Riccardi P."/>
            <person name="McKain M.R."/>
            <person name="Kakrana A."/>
            <person name="Tang H."/>
            <person name="Ray J."/>
            <person name="Groenendijk J."/>
            <person name="Arikit S."/>
            <person name="Mathioni S.M."/>
            <person name="Nakano M."/>
            <person name="Shan H."/>
            <person name="Telgmann-Rauber A."/>
            <person name="Kanno A."/>
            <person name="Yue Z."/>
            <person name="Chen H."/>
            <person name="Li W."/>
            <person name="Chen Y."/>
            <person name="Xu X."/>
            <person name="Zhang Y."/>
            <person name="Luo S."/>
            <person name="Chen H."/>
            <person name="Gao J."/>
            <person name="Mao Z."/>
            <person name="Pires J.C."/>
            <person name="Luo M."/>
            <person name="Kudrna D."/>
            <person name="Wing R.A."/>
            <person name="Meyers B.C."/>
            <person name="Yi K."/>
            <person name="Kong H."/>
            <person name="Lavrijsen P."/>
            <person name="Sunseri F."/>
            <person name="Falavigna A."/>
            <person name="Ye Y."/>
            <person name="Leebens-Mack J.H."/>
            <person name="Chen G."/>
        </authorList>
    </citation>
    <scope>NUCLEOTIDE SEQUENCE [LARGE SCALE GENOMIC DNA]</scope>
    <source>
        <strain evidence="2">cv. DH0086</strain>
    </source>
</reference>
<dbReference type="EMBL" id="CM007387">
    <property type="protein sequence ID" value="ONK64317.1"/>
    <property type="molecule type" value="Genomic_DNA"/>
</dbReference>
<dbReference type="Gramene" id="ONK64317">
    <property type="protein sequence ID" value="ONK64317"/>
    <property type="gene ID" value="A4U43_C07F24430"/>
</dbReference>
<dbReference type="Proteomes" id="UP000243459">
    <property type="component" value="Chromosome 7"/>
</dbReference>
<evidence type="ECO:0000313" key="2">
    <source>
        <dbReference type="Proteomes" id="UP000243459"/>
    </source>
</evidence>
<protein>
    <submittedName>
        <fullName evidence="1">Uncharacterized protein</fullName>
    </submittedName>
</protein>
<sequence>MKKKTHFQVANPIKGIGLQVEIEGSSNYLQRRERGRGLDGGVGSGVFGLGSSARREVGVESSASARSWPTVFVVGRSVDEKLSKFFRAQQNLVGSRRDSSLLLNRVASTSVAVSRAVVVRWSVGRGESTRNWGSQFGGWVTGGQDL</sequence>
<gene>
    <name evidence="1" type="ORF">A4U43_C07F24430</name>
</gene>
<evidence type="ECO:0000313" key="1">
    <source>
        <dbReference type="EMBL" id="ONK64317.1"/>
    </source>
</evidence>
<keyword evidence="2" id="KW-1185">Reference proteome</keyword>
<organism evidence="1 2">
    <name type="scientific">Asparagus officinalis</name>
    <name type="common">Garden asparagus</name>
    <dbReference type="NCBI Taxonomy" id="4686"/>
    <lineage>
        <taxon>Eukaryota</taxon>
        <taxon>Viridiplantae</taxon>
        <taxon>Streptophyta</taxon>
        <taxon>Embryophyta</taxon>
        <taxon>Tracheophyta</taxon>
        <taxon>Spermatophyta</taxon>
        <taxon>Magnoliopsida</taxon>
        <taxon>Liliopsida</taxon>
        <taxon>Asparagales</taxon>
        <taxon>Asparagaceae</taxon>
        <taxon>Asparagoideae</taxon>
        <taxon>Asparagus</taxon>
    </lineage>
</organism>
<name>A0A5P1EGJ1_ASPOF</name>
<dbReference type="AlphaFoldDB" id="A0A5P1EGJ1"/>
<proteinExistence type="predicted"/>
<accession>A0A5P1EGJ1</accession>